<dbReference type="Proteomes" id="UP000050791">
    <property type="component" value="Unassembled WGS sequence"/>
</dbReference>
<dbReference type="WBParaSite" id="SMTH1_92580.1">
    <property type="protein sequence ID" value="SMTH1_92580.1"/>
    <property type="gene ID" value="SMTH1_92580"/>
</dbReference>
<name>A0AA85C1S3_9TREM</name>
<evidence type="ECO:0000313" key="2">
    <source>
        <dbReference type="WBParaSite" id="SMTH1_92580.1"/>
    </source>
</evidence>
<reference evidence="2" key="1">
    <citation type="submission" date="2023-11" db="UniProtKB">
        <authorList>
            <consortium name="WormBaseParasite"/>
        </authorList>
    </citation>
    <scope>IDENTIFICATION</scope>
</reference>
<organism evidence="1 2">
    <name type="scientific">Schistosoma mattheei</name>
    <dbReference type="NCBI Taxonomy" id="31246"/>
    <lineage>
        <taxon>Eukaryota</taxon>
        <taxon>Metazoa</taxon>
        <taxon>Spiralia</taxon>
        <taxon>Lophotrochozoa</taxon>
        <taxon>Platyhelminthes</taxon>
        <taxon>Trematoda</taxon>
        <taxon>Digenea</taxon>
        <taxon>Strigeidida</taxon>
        <taxon>Schistosomatoidea</taxon>
        <taxon>Schistosomatidae</taxon>
        <taxon>Schistosoma</taxon>
    </lineage>
</organism>
<dbReference type="AlphaFoldDB" id="A0AA85C1S3"/>
<protein>
    <submittedName>
        <fullName evidence="2">Uncharacterized protein</fullName>
    </submittedName>
</protein>
<evidence type="ECO:0000313" key="1">
    <source>
        <dbReference type="Proteomes" id="UP000050791"/>
    </source>
</evidence>
<accession>A0AA85C1S3</accession>
<proteinExistence type="predicted"/>
<sequence>MNNHYFNDSMKQLNLNTNPLNITSNCSNLYPHNNNNNNNNTVDHQYSHEHVHGNELNHSYVDSMFQQISTPYELFYPTIYTNLMTSYDLNKNENSTMNTTTTTTTTTTNMNNSSSSHCNYQYFNNTLHY</sequence>